<feature type="domain" description="WCX" evidence="1">
    <location>
        <begin position="345"/>
        <end position="423"/>
    </location>
</feature>
<dbReference type="AlphaFoldDB" id="A0A949TY47"/>
<dbReference type="InterPro" id="IPR057727">
    <property type="entry name" value="WCX_dom"/>
</dbReference>
<dbReference type="RefSeq" id="WP_218321794.1">
    <property type="nucleotide sequence ID" value="NZ_JAEEGC010000097.1"/>
</dbReference>
<protein>
    <submittedName>
        <fullName evidence="2">WYL domain-containing protein</fullName>
    </submittedName>
</protein>
<proteinExistence type="predicted"/>
<gene>
    <name evidence="2" type="ORF">I6U48_17700</name>
</gene>
<evidence type="ECO:0000259" key="1">
    <source>
        <dbReference type="Pfam" id="PF25583"/>
    </source>
</evidence>
<comment type="caution">
    <text evidence="2">The sequence shown here is derived from an EMBL/GenBank/DDBJ whole genome shotgun (WGS) entry which is preliminary data.</text>
</comment>
<organism evidence="2 3">
    <name type="scientific">Clostridium thailandense</name>
    <dbReference type="NCBI Taxonomy" id="2794346"/>
    <lineage>
        <taxon>Bacteria</taxon>
        <taxon>Bacillati</taxon>
        <taxon>Bacillota</taxon>
        <taxon>Clostridia</taxon>
        <taxon>Eubacteriales</taxon>
        <taxon>Clostridiaceae</taxon>
        <taxon>Clostridium</taxon>
    </lineage>
</organism>
<evidence type="ECO:0000313" key="2">
    <source>
        <dbReference type="EMBL" id="MBV7274733.1"/>
    </source>
</evidence>
<evidence type="ECO:0000313" key="3">
    <source>
        <dbReference type="Proteomes" id="UP000694308"/>
    </source>
</evidence>
<dbReference type="EMBL" id="JAEEGC010000097">
    <property type="protein sequence ID" value="MBV7274733.1"/>
    <property type="molecule type" value="Genomic_DNA"/>
</dbReference>
<dbReference type="Pfam" id="PF25583">
    <property type="entry name" value="WCX"/>
    <property type="match status" value="1"/>
</dbReference>
<dbReference type="PROSITE" id="PS52050">
    <property type="entry name" value="WYL"/>
    <property type="match status" value="1"/>
</dbReference>
<sequence>MFSDFIKHYNIIRTILRDIFLYGCFSREGLEEKRNISSRKLSYEMRRIQQYIEDEYIRIDKDGRCKLLALTYDSIRNTENFLIKTYMTKSFTRTDLILYFYILGNLHMQDKSCCFRELEDLLIENELISYDNISRKTIERKLNEMYENLGILQCDTVKRVKHYSIAKDIFKALDNQELTELFTAVSLFKNILFPVSAGYYCESSLKDYIVYERDMKLDFKDYFQYRNVHFHPVIEEEILWQILKVIHGKICISLNYKLPQSSDVEIPKQILKPYKVRYDIQCGRFYLVSYDEYDRCIISRLDRIESIDIHKESYEAEGLEKLYKSDMSCSWSSVPLVRGNKRENIKIEIFINEPKENYIIEKIKGEVHGAAVERIDKGYYLLTMSVNDSSEMVPWIRSYSGYMKVIEGRHLVKKLSEDWREMLENYGVV</sequence>
<dbReference type="Proteomes" id="UP000694308">
    <property type="component" value="Unassembled WGS sequence"/>
</dbReference>
<accession>A0A949TY47</accession>
<name>A0A949TY47_9CLOT</name>
<keyword evidence="3" id="KW-1185">Reference proteome</keyword>
<reference evidence="2" key="1">
    <citation type="submission" date="2020-12" db="EMBL/GenBank/DDBJ databases">
        <title>Clostridium thailandense sp. nov., a novel acetogenic bacterium isolated from peat land soil in Thailand.</title>
        <authorList>
            <person name="Chaikitkaew S."/>
            <person name="Birkeland N.K."/>
        </authorList>
    </citation>
    <scope>NUCLEOTIDE SEQUENCE</scope>
    <source>
        <strain evidence="2">PL3</strain>
    </source>
</reference>